<accession>A0A1G8SB66</accession>
<keyword evidence="1" id="KW-1133">Transmembrane helix</keyword>
<keyword evidence="1" id="KW-0812">Transmembrane</keyword>
<proteinExistence type="predicted"/>
<reference evidence="2 3" key="1">
    <citation type="submission" date="2016-10" db="EMBL/GenBank/DDBJ databases">
        <authorList>
            <person name="Varghese N."/>
            <person name="Submissions S."/>
        </authorList>
    </citation>
    <scope>NUCLEOTIDE SEQUENCE [LARGE SCALE GENOMIC DNA]</scope>
    <source>
        <strain evidence="2 3">Gm-149</strain>
    </source>
</reference>
<evidence type="ECO:0000313" key="3">
    <source>
        <dbReference type="Proteomes" id="UP000182367"/>
    </source>
</evidence>
<comment type="caution">
    <text evidence="2">The sequence shown here is derived from an EMBL/GenBank/DDBJ whole genome shotgun (WGS) entry which is preliminary data.</text>
</comment>
<protein>
    <submittedName>
        <fullName evidence="2">Uncharacterized protein</fullName>
    </submittedName>
</protein>
<feature type="transmembrane region" description="Helical" evidence="1">
    <location>
        <begin position="12"/>
        <end position="31"/>
    </location>
</feature>
<evidence type="ECO:0000313" key="2">
    <source>
        <dbReference type="EMBL" id="SDJ26466.1"/>
    </source>
</evidence>
<dbReference type="EMBL" id="FNEO01000002">
    <property type="protein sequence ID" value="SDJ26466.1"/>
    <property type="molecule type" value="Genomic_DNA"/>
</dbReference>
<keyword evidence="1" id="KW-0472">Membrane</keyword>
<name>A0A1G8SB66_9FLAO</name>
<dbReference type="Proteomes" id="UP000182367">
    <property type="component" value="Unassembled WGS sequence"/>
</dbReference>
<keyword evidence="3" id="KW-1185">Reference proteome</keyword>
<sequence>MDSKKEKKWKPDYTWVLVANVAYVLFFYLIMKLYS</sequence>
<evidence type="ECO:0000256" key="1">
    <source>
        <dbReference type="SAM" id="Phobius"/>
    </source>
</evidence>
<gene>
    <name evidence="2" type="ORF">SAMN05192550_1757</name>
</gene>
<organism evidence="2 3">
    <name type="scientific">Flavobacterium glycines</name>
    <dbReference type="NCBI Taxonomy" id="551990"/>
    <lineage>
        <taxon>Bacteria</taxon>
        <taxon>Pseudomonadati</taxon>
        <taxon>Bacteroidota</taxon>
        <taxon>Flavobacteriia</taxon>
        <taxon>Flavobacteriales</taxon>
        <taxon>Flavobacteriaceae</taxon>
        <taxon>Flavobacterium</taxon>
    </lineage>
</organism>